<dbReference type="PANTHER" id="PTHR42753">
    <property type="entry name" value="MITOCHONDRIAL RIBOSOME PROTEIN L39/PROLYL-TRNA LIGASE FAMILY MEMBER"/>
    <property type="match status" value="1"/>
</dbReference>
<dbReference type="InterPro" id="IPR004500">
    <property type="entry name" value="Pro-tRNA-synth_IIa_bac-type"/>
</dbReference>
<dbReference type="Pfam" id="PF04073">
    <property type="entry name" value="tRNA_edit"/>
    <property type="match status" value="1"/>
</dbReference>
<dbReference type="InterPro" id="IPR007214">
    <property type="entry name" value="YbaK/aa-tRNA-synth-assoc-dom"/>
</dbReference>
<dbReference type="EMBL" id="DVON01000185">
    <property type="protein sequence ID" value="HIV13233.1"/>
    <property type="molecule type" value="Genomic_DNA"/>
</dbReference>
<evidence type="ECO:0000256" key="8">
    <source>
        <dbReference type="ARBA" id="ARBA00023146"/>
    </source>
</evidence>
<dbReference type="Gene3D" id="3.30.930.10">
    <property type="entry name" value="Bira Bifunctional Protein, Domain 2"/>
    <property type="match status" value="2"/>
</dbReference>
<dbReference type="InterPro" id="IPR023717">
    <property type="entry name" value="Pro-tRNA-Synthase_IIa_type1"/>
</dbReference>
<dbReference type="InterPro" id="IPR036621">
    <property type="entry name" value="Anticodon-bd_dom_sf"/>
</dbReference>
<comment type="subcellular location">
    <subcellularLocation>
        <location evidence="1 10">Cytoplasm</location>
    </subcellularLocation>
</comment>
<dbReference type="SUPFAM" id="SSF55826">
    <property type="entry name" value="YbaK/ProRS associated domain"/>
    <property type="match status" value="1"/>
</dbReference>
<dbReference type="GO" id="GO:0006433">
    <property type="term" value="P:prolyl-tRNA aminoacylation"/>
    <property type="evidence" value="ECO:0007669"/>
    <property type="project" value="UniProtKB-UniRule"/>
</dbReference>
<dbReference type="Proteomes" id="UP000886723">
    <property type="component" value="Unassembled WGS sequence"/>
</dbReference>
<dbReference type="InterPro" id="IPR045864">
    <property type="entry name" value="aa-tRNA-synth_II/BPL/LPL"/>
</dbReference>
<evidence type="ECO:0000256" key="3">
    <source>
        <dbReference type="ARBA" id="ARBA00022490"/>
    </source>
</evidence>
<dbReference type="Pfam" id="PF03129">
    <property type="entry name" value="HGTP_anticodon"/>
    <property type="match status" value="1"/>
</dbReference>
<comment type="catalytic activity">
    <reaction evidence="9 10">
        <text>tRNA(Pro) + L-proline + ATP = L-prolyl-tRNA(Pro) + AMP + diphosphate</text>
        <dbReference type="Rhea" id="RHEA:14305"/>
        <dbReference type="Rhea" id="RHEA-COMP:9700"/>
        <dbReference type="Rhea" id="RHEA-COMP:9702"/>
        <dbReference type="ChEBI" id="CHEBI:30616"/>
        <dbReference type="ChEBI" id="CHEBI:33019"/>
        <dbReference type="ChEBI" id="CHEBI:60039"/>
        <dbReference type="ChEBI" id="CHEBI:78442"/>
        <dbReference type="ChEBI" id="CHEBI:78532"/>
        <dbReference type="ChEBI" id="CHEBI:456215"/>
        <dbReference type="EC" id="6.1.1.15"/>
    </reaction>
</comment>
<dbReference type="PRINTS" id="PR01046">
    <property type="entry name" value="TRNASYNTHPRO"/>
</dbReference>
<keyword evidence="7 10" id="KW-0648">Protein biosynthesis</keyword>
<dbReference type="GO" id="GO:0004827">
    <property type="term" value="F:proline-tRNA ligase activity"/>
    <property type="evidence" value="ECO:0007669"/>
    <property type="project" value="UniProtKB-UniRule"/>
</dbReference>
<dbReference type="PANTHER" id="PTHR42753:SF2">
    <property type="entry name" value="PROLINE--TRNA LIGASE"/>
    <property type="match status" value="1"/>
</dbReference>
<comment type="similarity">
    <text evidence="10">Belongs to the class-II aminoacyl-tRNA synthetase family. ProS type 1 subfamily.</text>
</comment>
<comment type="subunit">
    <text evidence="2 10">Homodimer.</text>
</comment>
<evidence type="ECO:0000256" key="1">
    <source>
        <dbReference type="ARBA" id="ARBA00004496"/>
    </source>
</evidence>
<dbReference type="InterPro" id="IPR004154">
    <property type="entry name" value="Anticodon-bd"/>
</dbReference>
<dbReference type="EC" id="6.1.1.15" evidence="10"/>
<name>A0A9D1NW11_9FIRM</name>
<evidence type="ECO:0000256" key="4">
    <source>
        <dbReference type="ARBA" id="ARBA00022598"/>
    </source>
</evidence>
<dbReference type="GO" id="GO:0005524">
    <property type="term" value="F:ATP binding"/>
    <property type="evidence" value="ECO:0007669"/>
    <property type="project" value="UniProtKB-UniRule"/>
</dbReference>
<dbReference type="InterPro" id="IPR044140">
    <property type="entry name" value="ProRS_anticodon_short"/>
</dbReference>
<dbReference type="InterPro" id="IPR050062">
    <property type="entry name" value="Pro-tRNA_synthetase"/>
</dbReference>
<keyword evidence="6 10" id="KW-0067">ATP-binding</keyword>
<reference evidence="12" key="1">
    <citation type="submission" date="2020-10" db="EMBL/GenBank/DDBJ databases">
        <authorList>
            <person name="Gilroy R."/>
        </authorList>
    </citation>
    <scope>NUCLEOTIDE SEQUENCE</scope>
    <source>
        <strain evidence="12">ChiBcec2-4451</strain>
    </source>
</reference>
<dbReference type="GO" id="GO:0140096">
    <property type="term" value="F:catalytic activity, acting on a protein"/>
    <property type="evidence" value="ECO:0007669"/>
    <property type="project" value="UniProtKB-ARBA"/>
</dbReference>
<evidence type="ECO:0000256" key="5">
    <source>
        <dbReference type="ARBA" id="ARBA00022741"/>
    </source>
</evidence>
<dbReference type="InterPro" id="IPR002316">
    <property type="entry name" value="Pro-tRNA-ligase_IIa"/>
</dbReference>
<dbReference type="NCBIfam" id="TIGR00409">
    <property type="entry name" value="proS_fam_II"/>
    <property type="match status" value="1"/>
</dbReference>
<evidence type="ECO:0000256" key="2">
    <source>
        <dbReference type="ARBA" id="ARBA00011738"/>
    </source>
</evidence>
<dbReference type="HAMAP" id="MF_01569">
    <property type="entry name" value="Pro_tRNA_synth_type1"/>
    <property type="match status" value="1"/>
</dbReference>
<dbReference type="GO" id="GO:0005829">
    <property type="term" value="C:cytosol"/>
    <property type="evidence" value="ECO:0007669"/>
    <property type="project" value="TreeGrafter"/>
</dbReference>
<comment type="domain">
    <text evidence="10">Consists of three domains: the N-terminal catalytic domain, the editing domain and the C-terminal anticodon-binding domain.</text>
</comment>
<feature type="domain" description="Aminoacyl-transfer RNA synthetases class-II family profile" evidence="11">
    <location>
        <begin position="48"/>
        <end position="464"/>
    </location>
</feature>
<proteinExistence type="inferred from homology"/>
<keyword evidence="5 10" id="KW-0547">Nucleotide-binding</keyword>
<organism evidence="12 13">
    <name type="scientific">Candidatus Pullilachnospira stercoravium</name>
    <dbReference type="NCBI Taxonomy" id="2840913"/>
    <lineage>
        <taxon>Bacteria</taxon>
        <taxon>Bacillati</taxon>
        <taxon>Bacillota</taxon>
        <taxon>Clostridia</taxon>
        <taxon>Lachnospirales</taxon>
        <taxon>Lachnospiraceae</taxon>
        <taxon>Lachnospiraceae incertae sedis</taxon>
        <taxon>Candidatus Pullilachnospira</taxon>
    </lineage>
</organism>
<dbReference type="Gene3D" id="3.40.50.800">
    <property type="entry name" value="Anticodon-binding domain"/>
    <property type="match status" value="1"/>
</dbReference>
<dbReference type="SUPFAM" id="SSF55681">
    <property type="entry name" value="Class II aaRS and biotin synthetases"/>
    <property type="match status" value="1"/>
</dbReference>
<dbReference type="InterPro" id="IPR036754">
    <property type="entry name" value="YbaK/aa-tRNA-synt-asso_dom_sf"/>
</dbReference>
<evidence type="ECO:0000313" key="13">
    <source>
        <dbReference type="Proteomes" id="UP000886723"/>
    </source>
</evidence>
<dbReference type="PROSITE" id="PS50862">
    <property type="entry name" value="AA_TRNA_LIGASE_II"/>
    <property type="match status" value="1"/>
</dbReference>
<evidence type="ECO:0000256" key="10">
    <source>
        <dbReference type="HAMAP-Rule" id="MF_01569"/>
    </source>
</evidence>
<evidence type="ECO:0000256" key="7">
    <source>
        <dbReference type="ARBA" id="ARBA00022917"/>
    </source>
</evidence>
<keyword evidence="8 10" id="KW-0030">Aminoacyl-tRNA synthetase</keyword>
<dbReference type="GO" id="GO:0002161">
    <property type="term" value="F:aminoacyl-tRNA deacylase activity"/>
    <property type="evidence" value="ECO:0007669"/>
    <property type="project" value="InterPro"/>
</dbReference>
<keyword evidence="4 10" id="KW-0436">Ligase</keyword>
<dbReference type="AlphaFoldDB" id="A0A9D1NW11"/>
<dbReference type="Pfam" id="PF00587">
    <property type="entry name" value="tRNA-synt_2b"/>
    <property type="match status" value="1"/>
</dbReference>
<keyword evidence="3 10" id="KW-0963">Cytoplasm</keyword>
<evidence type="ECO:0000313" key="12">
    <source>
        <dbReference type="EMBL" id="HIV13233.1"/>
    </source>
</evidence>
<protein>
    <recommendedName>
        <fullName evidence="10">Proline--tRNA ligase</fullName>
        <ecNumber evidence="10">6.1.1.15</ecNumber>
    </recommendedName>
    <alternativeName>
        <fullName evidence="10">Prolyl-tRNA synthetase</fullName>
        <shortName evidence="10">ProRS</shortName>
    </alternativeName>
</protein>
<sequence>MKLEKLVGERFKERPADCVVDSHALMIRGGYMKYVANGIYSSYLPLRRITRKIEQIIREEMDAIDGQEVQFPVVLPASLWQESGRYESVGKELLRFQDRNGSPMVLGMTHEEAAVHLVREYGQSYTRYPFMIYQIQTKFRDEARPRAGLIRVREFTMKDAYSFHTSQEDLEAYYDRCHKAYERIFARAGVPQVISVASDSGMMGGSISHEFMLLTPIGEDSIAICPECGYRANMEAAENIMPHIRDEVSGPLTLVYTPDIHTIEEICDFLKSPRENSCKAVVYQQVPDGKYVVLFLRGDLEVNETKLTGYLGCEIRPAEITPESGLHAGYIGPVDLKGDFTVLYDRSLEGRNNLSCGANREEYHYTGLDMKRDVPEASYHDFAKIREGGVCPCCKKPAITIQRGIEVGNIFQLGTKYTRSMNMTYIDPEGNSQYPIMGCYGIGVGRLAAAVCEASHDEYGPIWPMAIAPWQIHLCAVRADDAQVREYADHLYEELQRLGAEVIYDDRPVRAGVMFSDADLLGVPIRVVVSPRNLKDQVLEVTSRDKTLSEKIPAQDAAARILQIVSGFGKK</sequence>
<dbReference type="Gene3D" id="3.90.960.10">
    <property type="entry name" value="YbaK/aminoacyl-tRNA synthetase-associated domain"/>
    <property type="match status" value="1"/>
</dbReference>
<dbReference type="InterPro" id="IPR006195">
    <property type="entry name" value="aa-tRNA-synth_II"/>
</dbReference>
<accession>A0A9D1NW11</accession>
<evidence type="ECO:0000256" key="6">
    <source>
        <dbReference type="ARBA" id="ARBA00022840"/>
    </source>
</evidence>
<dbReference type="GO" id="GO:0016740">
    <property type="term" value="F:transferase activity"/>
    <property type="evidence" value="ECO:0007669"/>
    <property type="project" value="UniProtKB-ARBA"/>
</dbReference>
<evidence type="ECO:0000259" key="11">
    <source>
        <dbReference type="PROSITE" id="PS50862"/>
    </source>
</evidence>
<reference evidence="12" key="2">
    <citation type="journal article" date="2021" name="PeerJ">
        <title>Extensive microbial diversity within the chicken gut microbiome revealed by metagenomics and culture.</title>
        <authorList>
            <person name="Gilroy R."/>
            <person name="Ravi A."/>
            <person name="Getino M."/>
            <person name="Pursley I."/>
            <person name="Horton D.L."/>
            <person name="Alikhan N.F."/>
            <person name="Baker D."/>
            <person name="Gharbi K."/>
            <person name="Hall N."/>
            <person name="Watson M."/>
            <person name="Adriaenssens E.M."/>
            <person name="Foster-Nyarko E."/>
            <person name="Jarju S."/>
            <person name="Secka A."/>
            <person name="Antonio M."/>
            <person name="Oren A."/>
            <person name="Chaudhuri R.R."/>
            <person name="La Ragione R."/>
            <person name="Hildebrand F."/>
            <person name="Pallen M.J."/>
        </authorList>
    </citation>
    <scope>NUCLEOTIDE SEQUENCE</scope>
    <source>
        <strain evidence="12">ChiBcec2-4451</strain>
    </source>
</reference>
<dbReference type="NCBIfam" id="NF006625">
    <property type="entry name" value="PRK09194.1"/>
    <property type="match status" value="1"/>
</dbReference>
<gene>
    <name evidence="10" type="primary">proS</name>
    <name evidence="12" type="ORF">IAA63_08870</name>
</gene>
<dbReference type="CDD" id="cd04334">
    <property type="entry name" value="ProRS-INS"/>
    <property type="match status" value="1"/>
</dbReference>
<comment type="caution">
    <text evidence="12">The sequence shown here is derived from an EMBL/GenBank/DDBJ whole genome shotgun (WGS) entry which is preliminary data.</text>
</comment>
<comment type="function">
    <text evidence="10">Catalyzes the attachment of proline to tRNA(Pro) in a two-step reaction: proline is first activated by ATP to form Pro-AMP and then transferred to the acceptor end of tRNA(Pro). As ProRS can inadvertently accommodate and process non-cognate amino acids such as alanine and cysteine, to avoid such errors it has two additional distinct editing activities against alanine. One activity is designated as 'pretransfer' editing and involves the tRNA(Pro)-independent hydrolysis of activated Ala-AMP. The other activity is designated 'posttransfer' editing and involves deacylation of mischarged Ala-tRNA(Pro). The misacylated Cys-tRNA(Pro) is not edited by ProRS.</text>
</comment>
<dbReference type="InterPro" id="IPR002314">
    <property type="entry name" value="aa-tRNA-synt_IIb"/>
</dbReference>
<dbReference type="CDD" id="cd00861">
    <property type="entry name" value="ProRS_anticodon_short"/>
    <property type="match status" value="1"/>
</dbReference>
<dbReference type="SUPFAM" id="SSF52954">
    <property type="entry name" value="Class II aaRS ABD-related"/>
    <property type="match status" value="1"/>
</dbReference>
<evidence type="ECO:0000256" key="9">
    <source>
        <dbReference type="ARBA" id="ARBA00047671"/>
    </source>
</evidence>